<feature type="binding site" description="axial binding residue" evidence="8">
    <location>
        <position position="85"/>
    </location>
    <ligand>
        <name>heme</name>
        <dbReference type="ChEBI" id="CHEBI:30413"/>
        <note>ligand shared with second transmembrane subunit</note>
    </ligand>
    <ligandPart>
        <name>Fe</name>
        <dbReference type="ChEBI" id="CHEBI:18248"/>
    </ligandPart>
</feature>
<dbReference type="PROSITE" id="PS01000">
    <property type="entry name" value="SDH_CYT_1"/>
    <property type="match status" value="1"/>
</dbReference>
<dbReference type="InterPro" id="IPR034804">
    <property type="entry name" value="SQR/QFR_C/D"/>
</dbReference>
<dbReference type="GO" id="GO:0006121">
    <property type="term" value="P:mitochondrial electron transport, succinate to ubiquinone"/>
    <property type="evidence" value="ECO:0007669"/>
    <property type="project" value="TreeGrafter"/>
</dbReference>
<dbReference type="SUPFAM" id="SSF81343">
    <property type="entry name" value="Fumarate reductase respiratory complex transmembrane subunits"/>
    <property type="match status" value="1"/>
</dbReference>
<feature type="transmembrane region" description="Helical" evidence="9">
    <location>
        <begin position="25"/>
        <end position="45"/>
    </location>
</feature>
<evidence type="ECO:0000256" key="2">
    <source>
        <dbReference type="ARBA" id="ARBA00022617"/>
    </source>
</evidence>
<keyword evidence="10" id="KW-0496">Mitochondrion</keyword>
<evidence type="ECO:0000256" key="8">
    <source>
        <dbReference type="PIRSR" id="PIRSR000178-1"/>
    </source>
</evidence>
<evidence type="ECO:0000256" key="6">
    <source>
        <dbReference type="ARBA" id="ARBA00023004"/>
    </source>
</evidence>
<dbReference type="Gene3D" id="1.20.1300.10">
    <property type="entry name" value="Fumarate reductase/succinate dehydrogenase, transmembrane subunit"/>
    <property type="match status" value="1"/>
</dbReference>
<keyword evidence="3 9" id="KW-0812">Transmembrane</keyword>
<sequence length="127" mass="14950">MYNINRPISPHLTIYNAQKSSLFSIWHRISGVAMFILVSSPILLLKLSTFSYENYNTWGFIRDNFVFSFVLPWFYAIISVIFLYHIINGIRHFLWDSVLNVNTKAIRKDSNILLIVVFLVVFLKFIL</sequence>
<evidence type="ECO:0000256" key="5">
    <source>
        <dbReference type="ARBA" id="ARBA00022989"/>
    </source>
</evidence>
<comment type="subcellular location">
    <subcellularLocation>
        <location evidence="1">Membrane</location>
        <topology evidence="1">Multi-pass membrane protein</topology>
    </subcellularLocation>
</comment>
<evidence type="ECO:0000256" key="3">
    <source>
        <dbReference type="ARBA" id="ARBA00022692"/>
    </source>
</evidence>
<organism evidence="10">
    <name type="scientific">Porphyra umbilicalis</name>
    <name type="common">Purple laver</name>
    <name type="synonym">Red alga</name>
    <dbReference type="NCBI Taxonomy" id="2786"/>
    <lineage>
        <taxon>Eukaryota</taxon>
        <taxon>Rhodophyta</taxon>
        <taxon>Bangiophyceae</taxon>
        <taxon>Bangiales</taxon>
        <taxon>Bangiaceae</taxon>
        <taxon>Porphyra</taxon>
    </lineage>
</organism>
<geneLocation type="mitochondrion" evidence="10"/>
<evidence type="ECO:0000256" key="7">
    <source>
        <dbReference type="ARBA" id="ARBA00023136"/>
    </source>
</evidence>
<dbReference type="GO" id="GO:0046872">
    <property type="term" value="F:metal ion binding"/>
    <property type="evidence" value="ECO:0007669"/>
    <property type="project" value="UniProtKB-KW"/>
</dbReference>
<keyword evidence="4 8" id="KW-0479">Metal-binding</keyword>
<dbReference type="Pfam" id="PF01127">
    <property type="entry name" value="Sdh_cyt"/>
    <property type="match status" value="1"/>
</dbReference>
<dbReference type="PANTHER" id="PTHR10978:SF5">
    <property type="entry name" value="SUCCINATE DEHYDROGENASE CYTOCHROME B560 SUBUNIT, MITOCHONDRIAL"/>
    <property type="match status" value="1"/>
</dbReference>
<dbReference type="GO" id="GO:0009055">
    <property type="term" value="F:electron transfer activity"/>
    <property type="evidence" value="ECO:0007669"/>
    <property type="project" value="InterPro"/>
</dbReference>
<keyword evidence="7 9" id="KW-0472">Membrane</keyword>
<dbReference type="GO" id="GO:0006099">
    <property type="term" value="P:tricarboxylic acid cycle"/>
    <property type="evidence" value="ECO:0007669"/>
    <property type="project" value="InterPro"/>
</dbReference>
<dbReference type="PIRSF" id="PIRSF000178">
    <property type="entry name" value="SDH_cyt_b560"/>
    <property type="match status" value="1"/>
</dbReference>
<dbReference type="GO" id="GO:0016020">
    <property type="term" value="C:membrane"/>
    <property type="evidence" value="ECO:0007669"/>
    <property type="project" value="UniProtKB-SubCell"/>
</dbReference>
<dbReference type="GO" id="GO:0005739">
    <property type="term" value="C:mitochondrion"/>
    <property type="evidence" value="ECO:0007669"/>
    <property type="project" value="GOC"/>
</dbReference>
<reference evidence="10" key="1">
    <citation type="journal article" date="2012" name="Mol. Phylogenet. Evol.">
        <title>Relative rates of evolution among the three genetic compartments of the red alga Porphyra differ from those of green plants and do not correlate with genome architecture.</title>
        <authorList>
            <person name="Smith D.R."/>
            <person name="Hua J."/>
            <person name="Lee R.W."/>
            <person name="Keeling P.J."/>
        </authorList>
    </citation>
    <scope>NUCLEOTIDE SEQUENCE</scope>
</reference>
<gene>
    <name evidence="10" type="primary">sdh3</name>
</gene>
<keyword evidence="5 9" id="KW-1133">Transmembrane helix</keyword>
<proteinExistence type="predicted"/>
<dbReference type="GeneID" id="13540084"/>
<dbReference type="RefSeq" id="YP_006665893.1">
    <property type="nucleotide sequence ID" value="NC_018544.1"/>
</dbReference>
<dbReference type="PROSITE" id="PS01001">
    <property type="entry name" value="SDH_CYT_2"/>
    <property type="match status" value="1"/>
</dbReference>
<evidence type="ECO:0000256" key="4">
    <source>
        <dbReference type="ARBA" id="ARBA00022723"/>
    </source>
</evidence>
<protein>
    <submittedName>
        <fullName evidence="10">Succinate:cytochrome c oxidoreductase subunit 3</fullName>
    </submittedName>
</protein>
<accession>J3S1W0</accession>
<dbReference type="InterPro" id="IPR018495">
    <property type="entry name" value="Succ_DH_cyt_bsu_CS"/>
</dbReference>
<keyword evidence="2 8" id="KW-0349">Heme</keyword>
<dbReference type="EMBL" id="JQ388471">
    <property type="protein sequence ID" value="AFC17796.1"/>
    <property type="molecule type" value="Genomic_DNA"/>
</dbReference>
<evidence type="ECO:0000256" key="1">
    <source>
        <dbReference type="ARBA" id="ARBA00004141"/>
    </source>
</evidence>
<comment type="cofactor">
    <cofactor evidence="8">
        <name>heme</name>
        <dbReference type="ChEBI" id="CHEBI:30413"/>
    </cofactor>
    <text evidence="8">The heme is bound between the two transmembrane subunits.</text>
</comment>
<dbReference type="NCBIfam" id="TIGR02970">
    <property type="entry name" value="succ_dehyd_cytB"/>
    <property type="match status" value="1"/>
</dbReference>
<evidence type="ECO:0000313" key="10">
    <source>
        <dbReference type="EMBL" id="AFC17796.1"/>
    </source>
</evidence>
<feature type="transmembrane region" description="Helical" evidence="9">
    <location>
        <begin position="108"/>
        <end position="126"/>
    </location>
</feature>
<dbReference type="InterPro" id="IPR014314">
    <property type="entry name" value="Succ_DH_cytb556"/>
</dbReference>
<name>J3S1W0_PORUM</name>
<dbReference type="InterPro" id="IPR000701">
    <property type="entry name" value="SuccDH_FuR_B_TM-su"/>
</dbReference>
<evidence type="ECO:0000256" key="9">
    <source>
        <dbReference type="SAM" id="Phobius"/>
    </source>
</evidence>
<feature type="transmembrane region" description="Helical" evidence="9">
    <location>
        <begin position="65"/>
        <end position="87"/>
    </location>
</feature>
<dbReference type="PANTHER" id="PTHR10978">
    <property type="entry name" value="SUCCINATE DEHYDROGENASE CYTOCHROME B560 SUBUNIT"/>
    <property type="match status" value="1"/>
</dbReference>
<keyword evidence="6 8" id="KW-0408">Iron</keyword>
<dbReference type="CDD" id="cd03499">
    <property type="entry name" value="SQR_TypeC_SdhC"/>
    <property type="match status" value="1"/>
</dbReference>
<dbReference type="AlphaFoldDB" id="J3S1W0"/>